<dbReference type="Gene3D" id="1.20.1740.10">
    <property type="entry name" value="Amino acid/polyamine transporter I"/>
    <property type="match status" value="1"/>
</dbReference>
<feature type="transmembrane region" description="Helical" evidence="7">
    <location>
        <begin position="69"/>
        <end position="90"/>
    </location>
</feature>
<gene>
    <name evidence="8" type="ORF">COCSUDRAFT_46288</name>
</gene>
<dbReference type="AlphaFoldDB" id="I0Z8G9"/>
<evidence type="ECO:0000313" key="9">
    <source>
        <dbReference type="Proteomes" id="UP000007264"/>
    </source>
</evidence>
<evidence type="ECO:0000256" key="1">
    <source>
        <dbReference type="ARBA" id="ARBA00004141"/>
    </source>
</evidence>
<feature type="region of interest" description="Disordered" evidence="6">
    <location>
        <begin position="748"/>
        <end position="778"/>
    </location>
</feature>
<dbReference type="Proteomes" id="UP000007264">
    <property type="component" value="Unassembled WGS sequence"/>
</dbReference>
<reference evidence="8 9" key="1">
    <citation type="journal article" date="2012" name="Genome Biol.">
        <title>The genome of the polar eukaryotic microalga coccomyxa subellipsoidea reveals traits of cold adaptation.</title>
        <authorList>
            <person name="Blanc G."/>
            <person name="Agarkova I."/>
            <person name="Grimwood J."/>
            <person name="Kuo A."/>
            <person name="Brueggeman A."/>
            <person name="Dunigan D."/>
            <person name="Gurnon J."/>
            <person name="Ladunga I."/>
            <person name="Lindquist E."/>
            <person name="Lucas S."/>
            <person name="Pangilinan J."/>
            <person name="Proschold T."/>
            <person name="Salamov A."/>
            <person name="Schmutz J."/>
            <person name="Weeks D."/>
            <person name="Yamada T."/>
            <person name="Claverie J.M."/>
            <person name="Grigoriev I."/>
            <person name="Van Etten J."/>
            <person name="Lomsadze A."/>
            <person name="Borodovsky M."/>
        </authorList>
    </citation>
    <scope>NUCLEOTIDE SEQUENCE [LARGE SCALE GENOMIC DNA]</scope>
    <source>
        <strain evidence="8 9">C-169</strain>
    </source>
</reference>
<feature type="region of interest" description="Disordered" evidence="6">
    <location>
        <begin position="704"/>
        <end position="736"/>
    </location>
</feature>
<dbReference type="GO" id="GO:0015189">
    <property type="term" value="F:L-lysine transmembrane transporter activity"/>
    <property type="evidence" value="ECO:0007669"/>
    <property type="project" value="TreeGrafter"/>
</dbReference>
<keyword evidence="2" id="KW-0813">Transport</keyword>
<feature type="compositionally biased region" description="Acidic residues" evidence="6">
    <location>
        <begin position="706"/>
        <end position="716"/>
    </location>
</feature>
<feature type="transmembrane region" description="Helical" evidence="7">
    <location>
        <begin position="400"/>
        <end position="424"/>
    </location>
</feature>
<dbReference type="GO" id="GO:0005313">
    <property type="term" value="F:L-glutamate transmembrane transporter activity"/>
    <property type="evidence" value="ECO:0007669"/>
    <property type="project" value="TreeGrafter"/>
</dbReference>
<evidence type="ECO:0000256" key="4">
    <source>
        <dbReference type="ARBA" id="ARBA00022989"/>
    </source>
</evidence>
<keyword evidence="9" id="KW-1185">Reference proteome</keyword>
<feature type="transmembrane region" description="Helical" evidence="7">
    <location>
        <begin position="268"/>
        <end position="290"/>
    </location>
</feature>
<dbReference type="RefSeq" id="XP_005651482.1">
    <property type="nucleotide sequence ID" value="XM_005651425.1"/>
</dbReference>
<keyword evidence="4 7" id="KW-1133">Transmembrane helix</keyword>
<dbReference type="PROSITE" id="PS00218">
    <property type="entry name" value="AMINO_ACID_PERMEASE_1"/>
    <property type="match status" value="1"/>
</dbReference>
<feature type="compositionally biased region" description="Polar residues" evidence="6">
    <location>
        <begin position="750"/>
        <end position="767"/>
    </location>
</feature>
<dbReference type="PANTHER" id="PTHR45649:SF30">
    <property type="entry name" value="AMINO-ACID PERMEASE BAT1"/>
    <property type="match status" value="1"/>
</dbReference>
<evidence type="ECO:0008006" key="10">
    <source>
        <dbReference type="Google" id="ProtNLM"/>
    </source>
</evidence>
<evidence type="ECO:0000256" key="7">
    <source>
        <dbReference type="SAM" id="Phobius"/>
    </source>
</evidence>
<evidence type="ECO:0000256" key="3">
    <source>
        <dbReference type="ARBA" id="ARBA00022692"/>
    </source>
</evidence>
<comment type="subcellular location">
    <subcellularLocation>
        <location evidence="1">Membrane</location>
        <topology evidence="1">Multi-pass membrane protein</topology>
    </subcellularLocation>
</comment>
<feature type="transmembrane region" description="Helical" evidence="7">
    <location>
        <begin position="473"/>
        <end position="494"/>
    </location>
</feature>
<feature type="transmembrane region" description="Helical" evidence="7">
    <location>
        <begin position="156"/>
        <end position="174"/>
    </location>
</feature>
<organism evidence="8 9">
    <name type="scientific">Coccomyxa subellipsoidea (strain C-169)</name>
    <name type="common">Green microalga</name>
    <dbReference type="NCBI Taxonomy" id="574566"/>
    <lineage>
        <taxon>Eukaryota</taxon>
        <taxon>Viridiplantae</taxon>
        <taxon>Chlorophyta</taxon>
        <taxon>core chlorophytes</taxon>
        <taxon>Trebouxiophyceae</taxon>
        <taxon>Trebouxiophyceae incertae sedis</taxon>
        <taxon>Coccomyxaceae</taxon>
        <taxon>Coccomyxa</taxon>
        <taxon>Coccomyxa subellipsoidea</taxon>
    </lineage>
</organism>
<sequence length="846" mass="91599">MSLETGKNVVDSGEARLIALGYKQELKRDFNLFTNSAISFSIISILTGVTGSLGIAMNNGGPVAAVWGWVWVAVMTMTVGIAMAEIVSSLPSSGGPYFWSAQLATKKYSPFAAWMTGWFNLLGQAAVTAGIDFTLANHLAAMWLLSSGKVFTQGELLATYAVILVVHALINFLPTRVLAIMNGVSAVWHVVGTFTLIILLLAVAPTHQSAEYVFTTFNSDTEATGVPSSAYIFLLGILMSQFTLTGFDACGHMSEETKSADWSAPWGIIIALGTSALVGWGYILALLFSIQDPANLTAGNANGYTSGQIFYDAFYARYGTGTGAVVAMGIPMIAMFFCGASSVTSNSRMLWSFSRDGAMPLWRVWSSVNPWTKTPINAVVFMVVLAFILGLPMLNSITAFTAVISISTIGLYISYAIPVFIRLINNKDFEPGPFSLGTLGVIISWISVLWVGFITVVFVLPGVYPVTSTNLNYAPVAVGIVLFGALIFFFFPYIGAYRWYRGERHTVEDFSMHKREAEAAKASSAEPKESASGRRSVDLEISSLKELRCASSVSLEMDWEKFTASVDVLEGCRATTMPAEAPRPVLNSICTGNTARRLPQDIAVRPGSTDRLVVNLAEYRKGYHYLVEVPRAAPDQENLTPRRVLDQQGSNDFTAYMQETAGSPMFSPDLYMASSPFAAHTRQPFDSASCRSRLSDYGYDTHSEDGDYGDYGDEDGCINGEGAPDQDAQGTKRPAEPIEDCGFWAEVGASESQESPANSQGTSTETHFQFAPPGPVEWEVNEWDSASDRGKRQCTPSAARKELFPSLASRHGSDGVLCPAAPDQAPLDRLQAPRPPPAVLLPWDME</sequence>
<dbReference type="EMBL" id="AGSI01000002">
    <property type="protein sequence ID" value="EIE26938.1"/>
    <property type="molecule type" value="Genomic_DNA"/>
</dbReference>
<comment type="caution">
    <text evidence="8">The sequence shown here is derived from an EMBL/GenBank/DDBJ whole genome shotgun (WGS) entry which is preliminary data.</text>
</comment>
<feature type="transmembrane region" description="Helical" evidence="7">
    <location>
        <begin position="436"/>
        <end position="461"/>
    </location>
</feature>
<dbReference type="GO" id="GO:0015180">
    <property type="term" value="F:L-alanine transmembrane transporter activity"/>
    <property type="evidence" value="ECO:0007669"/>
    <property type="project" value="TreeGrafter"/>
</dbReference>
<feature type="transmembrane region" description="Helical" evidence="7">
    <location>
        <begin position="186"/>
        <end position="208"/>
    </location>
</feature>
<keyword evidence="5 7" id="KW-0472">Membrane</keyword>
<feature type="transmembrane region" description="Helical" evidence="7">
    <location>
        <begin position="228"/>
        <end position="247"/>
    </location>
</feature>
<keyword evidence="3 7" id="KW-0812">Transmembrane</keyword>
<name>I0Z8G9_COCSC</name>
<dbReference type="eggNOG" id="KOG1289">
    <property type="taxonomic scope" value="Eukaryota"/>
</dbReference>
<evidence type="ECO:0000256" key="6">
    <source>
        <dbReference type="SAM" id="MobiDB-lite"/>
    </source>
</evidence>
<dbReference type="InterPro" id="IPR002293">
    <property type="entry name" value="AA/rel_permease1"/>
</dbReference>
<accession>I0Z8G9</accession>
<evidence type="ECO:0000256" key="5">
    <source>
        <dbReference type="ARBA" id="ARBA00023136"/>
    </source>
</evidence>
<feature type="transmembrane region" description="Helical" evidence="7">
    <location>
        <begin position="324"/>
        <end position="345"/>
    </location>
</feature>
<dbReference type="PANTHER" id="PTHR45649">
    <property type="entry name" value="AMINO-ACID PERMEASE BAT1"/>
    <property type="match status" value="1"/>
</dbReference>
<dbReference type="GO" id="GO:0016020">
    <property type="term" value="C:membrane"/>
    <property type="evidence" value="ECO:0007669"/>
    <property type="project" value="UniProtKB-SubCell"/>
</dbReference>
<dbReference type="OrthoDB" id="3257095at2759"/>
<dbReference type="KEGG" id="csl:COCSUDRAFT_46288"/>
<feature type="region of interest" description="Disordered" evidence="6">
    <location>
        <begin position="805"/>
        <end position="846"/>
    </location>
</feature>
<dbReference type="Pfam" id="PF13520">
    <property type="entry name" value="AA_permease_2"/>
    <property type="match status" value="1"/>
</dbReference>
<evidence type="ECO:0000256" key="2">
    <source>
        <dbReference type="ARBA" id="ARBA00022448"/>
    </source>
</evidence>
<dbReference type="GO" id="GO:0015185">
    <property type="term" value="F:gamma-aminobutyric acid transmembrane transporter activity"/>
    <property type="evidence" value="ECO:0007669"/>
    <property type="project" value="TreeGrafter"/>
</dbReference>
<proteinExistence type="predicted"/>
<feature type="transmembrane region" description="Helical" evidence="7">
    <location>
        <begin position="111"/>
        <end position="136"/>
    </location>
</feature>
<dbReference type="InterPro" id="IPR004840">
    <property type="entry name" value="Amino_acid_permease_CS"/>
</dbReference>
<dbReference type="GeneID" id="17044947"/>
<evidence type="ECO:0000313" key="8">
    <source>
        <dbReference type="EMBL" id="EIE26938.1"/>
    </source>
</evidence>
<protein>
    <recommendedName>
        <fullName evidence="10">Amino acid transporter</fullName>
    </recommendedName>
</protein>
<feature type="transmembrane region" description="Helical" evidence="7">
    <location>
        <begin position="32"/>
        <end position="57"/>
    </location>
</feature>
<feature type="transmembrane region" description="Helical" evidence="7">
    <location>
        <begin position="376"/>
        <end position="394"/>
    </location>
</feature>